<gene>
    <name evidence="1" type="ORF">CR159_05540</name>
</gene>
<dbReference type="PANTHER" id="PTHR22602">
    <property type="entry name" value="TRANSFERASE CAF17, MITOCHONDRIAL-RELATED"/>
    <property type="match status" value="1"/>
</dbReference>
<dbReference type="Gene3D" id="2.40.30.160">
    <property type="match status" value="1"/>
</dbReference>
<proteinExistence type="predicted"/>
<dbReference type="InterPro" id="IPR017703">
    <property type="entry name" value="YgfZ/GCV_T_CS"/>
</dbReference>
<dbReference type="EMBL" id="PDNW01000003">
    <property type="protein sequence ID" value="PLC51054.1"/>
    <property type="molecule type" value="Genomic_DNA"/>
</dbReference>
<accession>A0A2N4U7Q5</accession>
<protein>
    <submittedName>
        <fullName evidence="1">Folate-binding protein YgfZ</fullName>
    </submittedName>
</protein>
<evidence type="ECO:0000313" key="1">
    <source>
        <dbReference type="EMBL" id="PLC51054.1"/>
    </source>
</evidence>
<dbReference type="PANTHER" id="PTHR22602:SF0">
    <property type="entry name" value="TRANSFERASE CAF17, MITOCHONDRIAL-RELATED"/>
    <property type="match status" value="1"/>
</dbReference>
<reference evidence="1 2" key="1">
    <citation type="submission" date="2017-10" db="EMBL/GenBank/DDBJ databases">
        <title>Two draft genome sequences of Pusillimonas sp. strains isolated from a nitrate- and radionuclide-contaminated groundwater in Russia.</title>
        <authorList>
            <person name="Grouzdev D.S."/>
            <person name="Tourova T.P."/>
            <person name="Goeva M.A."/>
            <person name="Babich T.L."/>
            <person name="Sokolova D.S."/>
            <person name="Abdullin R."/>
            <person name="Poltaraus A.B."/>
            <person name="Toshchakov S.V."/>
            <person name="Nazina T.N."/>
        </authorList>
    </citation>
    <scope>NUCLEOTIDE SEQUENCE [LARGE SCALE GENOMIC DNA]</scope>
    <source>
        <strain evidence="1 2">JR1/69-3-13</strain>
    </source>
</reference>
<dbReference type="Gene3D" id="3.30.70.1400">
    <property type="entry name" value="Aminomethyltransferase beta-barrel domains"/>
    <property type="match status" value="1"/>
</dbReference>
<organism evidence="1 2">
    <name type="scientific">Pollutimonas subterranea</name>
    <dbReference type="NCBI Taxonomy" id="2045210"/>
    <lineage>
        <taxon>Bacteria</taxon>
        <taxon>Pseudomonadati</taxon>
        <taxon>Pseudomonadota</taxon>
        <taxon>Betaproteobacteria</taxon>
        <taxon>Burkholderiales</taxon>
        <taxon>Alcaligenaceae</taxon>
        <taxon>Pollutimonas</taxon>
    </lineage>
</organism>
<dbReference type="AlphaFoldDB" id="A0A2N4U7Q5"/>
<dbReference type="SUPFAM" id="SSF103025">
    <property type="entry name" value="Folate-binding domain"/>
    <property type="match status" value="1"/>
</dbReference>
<evidence type="ECO:0000313" key="2">
    <source>
        <dbReference type="Proteomes" id="UP000234190"/>
    </source>
</evidence>
<name>A0A2N4U7Q5_9BURK</name>
<dbReference type="Proteomes" id="UP000234190">
    <property type="component" value="Unassembled WGS sequence"/>
</dbReference>
<dbReference type="OrthoDB" id="9796287at2"/>
<sequence>MSLVASPVLPMKHLSRFVAPLNDLAVIGISGPDAAVFLHGQLTHDITGMASDRARLAGYCTAKGRLLGSMVVWSGQKDDASVLYALVKADIASALIKRLSMFVLRAKVTLQLSSLKVLGITVDHSCSDENTASTDLLKHAAVISAQQKPWDVVRSAGGTWIAAPSDDRDTARWWFVASDPGSPSVQAALETTGNGADDECWRAADIAAGLPWIDAATQDIFIPQTLNLDLIDGVSFTKGCYPGQEVVARSHYRGTVKRRMAYGIVAQAGDRSAGTLAGTDIYKTGSPDAPCGRIINAASCDSLHVLIEVQLSDLPTQEFRLEKADGPVIELLPLPYRTKVDSE</sequence>
<dbReference type="InterPro" id="IPR045179">
    <property type="entry name" value="YgfZ/GcvT"/>
</dbReference>
<dbReference type="Gene3D" id="3.30.70.1630">
    <property type="match status" value="1"/>
</dbReference>
<dbReference type="NCBIfam" id="TIGR03317">
    <property type="entry name" value="ygfZ_signature"/>
    <property type="match status" value="1"/>
</dbReference>
<dbReference type="GO" id="GO:0016226">
    <property type="term" value="P:iron-sulfur cluster assembly"/>
    <property type="evidence" value="ECO:0007669"/>
    <property type="project" value="TreeGrafter"/>
</dbReference>
<keyword evidence="2" id="KW-1185">Reference proteome</keyword>
<comment type="caution">
    <text evidence="1">The sequence shown here is derived from an EMBL/GenBank/DDBJ whole genome shotgun (WGS) entry which is preliminary data.</text>
</comment>